<dbReference type="Gene3D" id="3.40.50.300">
    <property type="entry name" value="P-loop containing nucleotide triphosphate hydrolases"/>
    <property type="match status" value="1"/>
</dbReference>
<dbReference type="InterPro" id="IPR027417">
    <property type="entry name" value="P-loop_NTPase"/>
</dbReference>
<dbReference type="InterPro" id="IPR017871">
    <property type="entry name" value="ABC_transporter-like_CS"/>
</dbReference>
<dbReference type="PROSITE" id="PS50893">
    <property type="entry name" value="ABC_TRANSPORTER_2"/>
    <property type="match status" value="1"/>
</dbReference>
<dbReference type="InterPro" id="IPR003439">
    <property type="entry name" value="ABC_transporter-like_ATP-bd"/>
</dbReference>
<comment type="catalytic activity">
    <reaction evidence="6">
        <text>a quaternary ammonium(out) + ATP + H2O = a quaternary ammonium(in) + ADP + phosphate + H(+)</text>
        <dbReference type="Rhea" id="RHEA:11036"/>
        <dbReference type="ChEBI" id="CHEBI:15377"/>
        <dbReference type="ChEBI" id="CHEBI:15378"/>
        <dbReference type="ChEBI" id="CHEBI:30616"/>
        <dbReference type="ChEBI" id="CHEBI:35267"/>
        <dbReference type="ChEBI" id="CHEBI:43474"/>
        <dbReference type="ChEBI" id="CHEBI:456216"/>
    </reaction>
</comment>
<evidence type="ECO:0000313" key="9">
    <source>
        <dbReference type="Proteomes" id="UP001626593"/>
    </source>
</evidence>
<comment type="subunit">
    <text evidence="6">The complex is probably composed of two ATP-binding proteins, two transmembrane proteins and a solute-binding protein.</text>
</comment>
<reference evidence="8 9" key="1">
    <citation type="submission" date="2023-12" db="EMBL/GenBank/DDBJ databases">
        <title>A. evansii MAY27, complete genome.</title>
        <authorList>
            <person name="Wang Y."/>
        </authorList>
    </citation>
    <scope>NUCLEOTIDE SEQUENCE [LARGE SCALE GENOMIC DNA]</scope>
    <source>
        <strain evidence="8 9">MAY27</strain>
    </source>
</reference>
<keyword evidence="6" id="KW-0997">Cell inner membrane</keyword>
<evidence type="ECO:0000313" key="8">
    <source>
        <dbReference type="EMBL" id="WRL48512.1"/>
    </source>
</evidence>
<dbReference type="InterPro" id="IPR005892">
    <property type="entry name" value="Gly-betaine_transp_ATP-bd"/>
</dbReference>
<accession>A0ABZ1ARM5</accession>
<dbReference type="InterPro" id="IPR046342">
    <property type="entry name" value="CBS_dom_sf"/>
</dbReference>
<dbReference type="EMBL" id="CP141259">
    <property type="protein sequence ID" value="WRL48512.1"/>
    <property type="molecule type" value="Genomic_DNA"/>
</dbReference>
<organism evidence="8 9">
    <name type="scientific">Aromatoleum evansii</name>
    <name type="common">Azoarcus evansii</name>
    <dbReference type="NCBI Taxonomy" id="59406"/>
    <lineage>
        <taxon>Bacteria</taxon>
        <taxon>Pseudomonadati</taxon>
        <taxon>Pseudomonadota</taxon>
        <taxon>Betaproteobacteria</taxon>
        <taxon>Rhodocyclales</taxon>
        <taxon>Rhodocyclaceae</taxon>
        <taxon>Aromatoleum</taxon>
    </lineage>
</organism>
<evidence type="ECO:0000256" key="3">
    <source>
        <dbReference type="ARBA" id="ARBA00022475"/>
    </source>
</evidence>
<dbReference type="GO" id="GO:0005524">
    <property type="term" value="F:ATP binding"/>
    <property type="evidence" value="ECO:0007669"/>
    <property type="project" value="UniProtKB-KW"/>
</dbReference>
<keyword evidence="3" id="KW-1003">Cell membrane</keyword>
<protein>
    <recommendedName>
        <fullName evidence="6">Quaternary amine transport ATP-binding protein</fullName>
        <ecNumber evidence="6">7.6.2.9</ecNumber>
    </recommendedName>
</protein>
<evidence type="ECO:0000256" key="4">
    <source>
        <dbReference type="ARBA" id="ARBA00022741"/>
    </source>
</evidence>
<evidence type="ECO:0000256" key="6">
    <source>
        <dbReference type="RuleBase" id="RU369116"/>
    </source>
</evidence>
<dbReference type="CDD" id="cd03294">
    <property type="entry name" value="ABC_Pro_Gly_Betaine"/>
    <property type="match status" value="1"/>
</dbReference>
<gene>
    <name evidence="8" type="primary">proV</name>
    <name evidence="8" type="ORF">U5817_10805</name>
</gene>
<dbReference type="SUPFAM" id="SSF52540">
    <property type="entry name" value="P-loop containing nucleoside triphosphate hydrolases"/>
    <property type="match status" value="1"/>
</dbReference>
<dbReference type="Proteomes" id="UP001626593">
    <property type="component" value="Chromosome"/>
</dbReference>
<feature type="domain" description="ABC transporter" evidence="7">
    <location>
        <begin position="29"/>
        <end position="265"/>
    </location>
</feature>
<dbReference type="NCBIfam" id="TIGR01186">
    <property type="entry name" value="proV"/>
    <property type="match status" value="1"/>
</dbReference>
<dbReference type="SUPFAM" id="SSF54631">
    <property type="entry name" value="CBS-domain pair"/>
    <property type="match status" value="1"/>
</dbReference>
<dbReference type="SMART" id="SM00382">
    <property type="entry name" value="AAA"/>
    <property type="match status" value="1"/>
</dbReference>
<dbReference type="InterPro" id="IPR051921">
    <property type="entry name" value="ABC_osmolyte_uptake_ATP-bind"/>
</dbReference>
<dbReference type="InterPro" id="IPR003593">
    <property type="entry name" value="AAA+_ATPase"/>
</dbReference>
<keyword evidence="6" id="KW-0472">Membrane</keyword>
<evidence type="ECO:0000259" key="7">
    <source>
        <dbReference type="PROSITE" id="PS50893"/>
    </source>
</evidence>
<sequence length="402" mass="44575">MKHKIVAKGLHKIFGRSPDIAMEMLRKGRHKDEIFKETGMVVGVQDANFAVNEGEIFVIMGLSGSGKSTLIRLLNRLIEPTAGQILVDGQDVATMSKAQLVALRRRDMAMVFQSFALLPHLTVLDNAAFGLEVAGVARKERERRALEVLDEVGLQAFAGKRPAELSGGMQQRVGLARALAVDPSLMLMDEAFSALDPLKRTEMQELLLTLQKEHKRTIIFVSHDLDEAFRIGNRIAIMEGGRVVQIGSPDEILRNPADDYVRAFFKGVDVKRYLTAKDVALPDEVLVMEAPADLNAGFESAIGRLRQMRRNYGFVVDKERRVLGTVSIDSMLRCLAEGRTTLEQALLDDIPAVSGDTRMTELISNIVRNPYPLPIIDGERRYLGAVTQTILLRNMAQETANV</sequence>
<comment type="similarity">
    <text evidence="1 6">Belongs to the ABC transporter superfamily.</text>
</comment>
<evidence type="ECO:0000256" key="5">
    <source>
        <dbReference type="ARBA" id="ARBA00022840"/>
    </source>
</evidence>
<keyword evidence="9" id="KW-1185">Reference proteome</keyword>
<dbReference type="PANTHER" id="PTHR43869">
    <property type="entry name" value="GLYCINE BETAINE/PROLINE BETAINE TRANSPORT SYSTEM ATP-BINDING PROTEIN PROV"/>
    <property type="match status" value="1"/>
</dbReference>
<dbReference type="Pfam" id="PF00005">
    <property type="entry name" value="ABC_tran"/>
    <property type="match status" value="1"/>
</dbReference>
<evidence type="ECO:0000256" key="2">
    <source>
        <dbReference type="ARBA" id="ARBA00022448"/>
    </source>
</evidence>
<proteinExistence type="inferred from homology"/>
<dbReference type="RefSeq" id="WP_407280737.1">
    <property type="nucleotide sequence ID" value="NZ_CP141259.1"/>
</dbReference>
<name>A0ABZ1ARM5_AROEV</name>
<dbReference type="Gene3D" id="3.10.580.10">
    <property type="entry name" value="CBS-domain"/>
    <property type="match status" value="1"/>
</dbReference>
<dbReference type="PROSITE" id="PS00211">
    <property type="entry name" value="ABC_TRANSPORTER_1"/>
    <property type="match status" value="1"/>
</dbReference>
<keyword evidence="2 6" id="KW-0813">Transport</keyword>
<dbReference type="NCBIfam" id="NF007480">
    <property type="entry name" value="PRK10070.1"/>
    <property type="match status" value="1"/>
</dbReference>
<dbReference type="EC" id="7.6.2.9" evidence="6"/>
<evidence type="ECO:0000256" key="1">
    <source>
        <dbReference type="ARBA" id="ARBA00005417"/>
    </source>
</evidence>
<keyword evidence="5 6" id="KW-0067">ATP-binding</keyword>
<keyword evidence="4 6" id="KW-0547">Nucleotide-binding</keyword>
<comment type="subcellular location">
    <subcellularLocation>
        <location evidence="6">Cell inner membrane</location>
        <topology evidence="6">Peripheral membrane protein</topology>
    </subcellularLocation>
</comment>
<dbReference type="PANTHER" id="PTHR43869:SF1">
    <property type="entry name" value="GLYCINE BETAINE_PROLINE BETAINE TRANSPORT SYSTEM ATP-BINDING PROTEIN PROV"/>
    <property type="match status" value="1"/>
</dbReference>